<dbReference type="Proteomes" id="UP001183777">
    <property type="component" value="Unassembled WGS sequence"/>
</dbReference>
<dbReference type="EMBL" id="JAVREX010000067">
    <property type="protein sequence ID" value="MDT0432989.1"/>
    <property type="molecule type" value="Genomic_DNA"/>
</dbReference>
<organism evidence="1 2">
    <name type="scientific">Streptomyces salyersiae</name>
    <dbReference type="NCBI Taxonomy" id="3075530"/>
    <lineage>
        <taxon>Bacteria</taxon>
        <taxon>Bacillati</taxon>
        <taxon>Actinomycetota</taxon>
        <taxon>Actinomycetes</taxon>
        <taxon>Kitasatosporales</taxon>
        <taxon>Streptomycetaceae</taxon>
        <taxon>Streptomyces</taxon>
    </lineage>
</organism>
<evidence type="ECO:0000313" key="2">
    <source>
        <dbReference type="Proteomes" id="UP001183777"/>
    </source>
</evidence>
<proteinExistence type="predicted"/>
<protein>
    <submittedName>
        <fullName evidence="1">Uncharacterized protein</fullName>
    </submittedName>
</protein>
<comment type="caution">
    <text evidence="1">The sequence shown here is derived from an EMBL/GenBank/DDBJ whole genome shotgun (WGS) entry which is preliminary data.</text>
</comment>
<dbReference type="RefSeq" id="WP_311661979.1">
    <property type="nucleotide sequence ID" value="NZ_JAVREX010000067.1"/>
</dbReference>
<evidence type="ECO:0000313" key="1">
    <source>
        <dbReference type="EMBL" id="MDT0432989.1"/>
    </source>
</evidence>
<sequence length="58" mass="6476">MSAGSSPAREVERGYRHVEYFLAEPALDQTYEHLVAAKEIIDRTVSDARYASPTVTYG</sequence>
<name>A0ABU2S002_9ACTN</name>
<accession>A0ABU2S002</accession>
<keyword evidence="2" id="KW-1185">Reference proteome</keyword>
<gene>
    <name evidence="1" type="ORF">RM649_35920</name>
</gene>
<reference evidence="2" key="1">
    <citation type="submission" date="2023-07" db="EMBL/GenBank/DDBJ databases">
        <title>30 novel species of actinomycetes from the DSMZ collection.</title>
        <authorList>
            <person name="Nouioui I."/>
        </authorList>
    </citation>
    <scope>NUCLEOTIDE SEQUENCE [LARGE SCALE GENOMIC DNA]</scope>
    <source>
        <strain evidence="2">DSM 41770</strain>
    </source>
</reference>